<comment type="caution">
    <text evidence="8">The sequence shown here is derived from an EMBL/GenBank/DDBJ whole genome shotgun (WGS) entry which is preliminary data.</text>
</comment>
<feature type="domain" description="LD-carboxypeptidase N-terminal" evidence="6">
    <location>
        <begin position="43"/>
        <end position="160"/>
    </location>
</feature>
<organism evidence="8 9">
    <name type="scientific">Leptolyngbya subtilissima DQ-A4</name>
    <dbReference type="NCBI Taxonomy" id="2933933"/>
    <lineage>
        <taxon>Bacteria</taxon>
        <taxon>Bacillati</taxon>
        <taxon>Cyanobacteriota</taxon>
        <taxon>Cyanophyceae</taxon>
        <taxon>Leptolyngbyales</taxon>
        <taxon>Leptolyngbyaceae</taxon>
        <taxon>Leptolyngbya group</taxon>
        <taxon>Leptolyngbya</taxon>
    </lineage>
</organism>
<dbReference type="RefSeq" id="WP_190702706.1">
    <property type="nucleotide sequence ID" value="NZ_JAMPKX010000004.1"/>
</dbReference>
<dbReference type="SUPFAM" id="SSF52317">
    <property type="entry name" value="Class I glutamine amidotransferase-like"/>
    <property type="match status" value="1"/>
</dbReference>
<accession>A0ABV0K4W5</accession>
<sequence length="346" mass="36427">MRRRQLLGGLGVAAAGVALGQRAVQAQGRPALLPPRLRAGDTVGIVSPAGATFERDRLDLVIDAVKALGFVPRVAPHALARYGYLAGTDAERAADVNAMFADPAVKALLPIRGDWGSARILPYLDYDLIRANPKVVIGFSDISALLLGLYAQTGLVTFHGPHGLTAWRDDQVEPLRRIVMNGETLTYSNPLLGGDQDRLMRDQGRIQTITSGRATGPLLGGNLSVISGIVGSPYMPDTTGAILFLEDVGEAPYSIDRMLTQLKLAGVLDGLAGFVFGQCTACGPGEGYGSLTLSDILQDHIKPLGIPAYAGAWIGHVEPLWTLPIGGSVTMDATLGSLQMQTPAVS</sequence>
<dbReference type="Gene3D" id="3.40.50.10740">
    <property type="entry name" value="Class I glutamine amidotransferase-like"/>
    <property type="match status" value="1"/>
</dbReference>
<dbReference type="InterPro" id="IPR027478">
    <property type="entry name" value="LdcA_N"/>
</dbReference>
<dbReference type="EMBL" id="JAMPKX010000004">
    <property type="protein sequence ID" value="MEP0947566.1"/>
    <property type="molecule type" value="Genomic_DNA"/>
</dbReference>
<evidence type="ECO:0000259" key="7">
    <source>
        <dbReference type="Pfam" id="PF17676"/>
    </source>
</evidence>
<dbReference type="Gene3D" id="3.50.30.60">
    <property type="entry name" value="LD-carboxypeptidase A C-terminal domain-like"/>
    <property type="match status" value="1"/>
</dbReference>
<dbReference type="InterPro" id="IPR027461">
    <property type="entry name" value="Carboxypeptidase_A_C_sf"/>
</dbReference>
<dbReference type="CDD" id="cd07025">
    <property type="entry name" value="Peptidase_S66"/>
    <property type="match status" value="1"/>
</dbReference>
<evidence type="ECO:0000313" key="8">
    <source>
        <dbReference type="EMBL" id="MEP0947566.1"/>
    </source>
</evidence>
<gene>
    <name evidence="8" type="ORF">NC992_11850</name>
</gene>
<dbReference type="SUPFAM" id="SSF141986">
    <property type="entry name" value="LD-carboxypeptidase A C-terminal domain-like"/>
    <property type="match status" value="1"/>
</dbReference>
<evidence type="ECO:0000256" key="3">
    <source>
        <dbReference type="ARBA" id="ARBA00022670"/>
    </source>
</evidence>
<evidence type="ECO:0000256" key="4">
    <source>
        <dbReference type="ARBA" id="ARBA00022801"/>
    </source>
</evidence>
<dbReference type="InterPro" id="IPR003507">
    <property type="entry name" value="S66_fam"/>
</dbReference>
<evidence type="ECO:0000256" key="1">
    <source>
        <dbReference type="ARBA" id="ARBA00010233"/>
    </source>
</evidence>
<name>A0ABV0K4W5_9CYAN</name>
<dbReference type="PANTHER" id="PTHR30237:SF2">
    <property type="entry name" value="MUREIN TETRAPEPTIDE CARBOXYPEPTIDASE"/>
    <property type="match status" value="1"/>
</dbReference>
<keyword evidence="5" id="KW-0720">Serine protease</keyword>
<feature type="domain" description="LD-carboxypeptidase C-terminal" evidence="7">
    <location>
        <begin position="215"/>
        <end position="331"/>
    </location>
</feature>
<dbReference type="Proteomes" id="UP001482513">
    <property type="component" value="Unassembled WGS sequence"/>
</dbReference>
<evidence type="ECO:0000256" key="5">
    <source>
        <dbReference type="ARBA" id="ARBA00022825"/>
    </source>
</evidence>
<dbReference type="PANTHER" id="PTHR30237">
    <property type="entry name" value="MURAMOYLTETRAPEPTIDE CARBOXYPEPTIDASE"/>
    <property type="match status" value="1"/>
</dbReference>
<evidence type="ECO:0000259" key="6">
    <source>
        <dbReference type="Pfam" id="PF02016"/>
    </source>
</evidence>
<dbReference type="InterPro" id="IPR029062">
    <property type="entry name" value="Class_I_gatase-like"/>
</dbReference>
<evidence type="ECO:0000313" key="9">
    <source>
        <dbReference type="Proteomes" id="UP001482513"/>
    </source>
</evidence>
<keyword evidence="2" id="KW-0121">Carboxypeptidase</keyword>
<proteinExistence type="inferred from homology"/>
<evidence type="ECO:0000256" key="2">
    <source>
        <dbReference type="ARBA" id="ARBA00022645"/>
    </source>
</evidence>
<protein>
    <submittedName>
        <fullName evidence="8">LD-carboxypeptidase</fullName>
    </submittedName>
</protein>
<dbReference type="Pfam" id="PF17676">
    <property type="entry name" value="Peptidase_S66C"/>
    <property type="match status" value="1"/>
</dbReference>
<dbReference type="InterPro" id="IPR040921">
    <property type="entry name" value="Peptidase_S66C"/>
</dbReference>
<reference evidence="8 9" key="1">
    <citation type="submission" date="2022-04" db="EMBL/GenBank/DDBJ databases">
        <title>Positive selection, recombination, and allopatry shape intraspecific diversity of widespread and dominant cyanobacteria.</title>
        <authorList>
            <person name="Wei J."/>
            <person name="Shu W."/>
            <person name="Hu C."/>
        </authorList>
    </citation>
    <scope>NUCLEOTIDE SEQUENCE [LARGE SCALE GENOMIC DNA]</scope>
    <source>
        <strain evidence="8 9">DQ-A4</strain>
    </source>
</reference>
<comment type="similarity">
    <text evidence="1">Belongs to the peptidase S66 family.</text>
</comment>
<keyword evidence="9" id="KW-1185">Reference proteome</keyword>
<dbReference type="PIRSF" id="PIRSF028757">
    <property type="entry name" value="LD-carboxypeptidase"/>
    <property type="match status" value="1"/>
</dbReference>
<keyword evidence="4" id="KW-0378">Hydrolase</keyword>
<keyword evidence="3" id="KW-0645">Protease</keyword>
<dbReference type="Pfam" id="PF02016">
    <property type="entry name" value="Peptidase_S66"/>
    <property type="match status" value="1"/>
</dbReference>
<dbReference type="InterPro" id="IPR040449">
    <property type="entry name" value="Peptidase_S66_N"/>
</dbReference>